<dbReference type="InterPro" id="IPR037138">
    <property type="entry name" value="His_deacetylse_dom_sf"/>
</dbReference>
<dbReference type="PANTHER" id="PTHR10625:SF10">
    <property type="entry name" value="HISTONE DEACETYLASE HDAC1"/>
    <property type="match status" value="1"/>
</dbReference>
<keyword evidence="3" id="KW-0378">Hydrolase</keyword>
<dbReference type="InterPro" id="IPR023801">
    <property type="entry name" value="His_deacetylse_dom"/>
</dbReference>
<comment type="similarity">
    <text evidence="1">Belongs to the histone deacetylase family.</text>
</comment>
<dbReference type="GO" id="GO:0004407">
    <property type="term" value="F:histone deacetylase activity"/>
    <property type="evidence" value="ECO:0007669"/>
    <property type="project" value="TreeGrafter"/>
</dbReference>
<organism evidence="3 4">
    <name type="scientific">Pseudogemmobacter humi</name>
    <dbReference type="NCBI Taxonomy" id="2483812"/>
    <lineage>
        <taxon>Bacteria</taxon>
        <taxon>Pseudomonadati</taxon>
        <taxon>Pseudomonadota</taxon>
        <taxon>Alphaproteobacteria</taxon>
        <taxon>Rhodobacterales</taxon>
        <taxon>Paracoccaceae</taxon>
        <taxon>Pseudogemmobacter</taxon>
    </lineage>
</organism>
<reference evidence="3 4" key="1">
    <citation type="submission" date="2018-11" db="EMBL/GenBank/DDBJ databases">
        <authorList>
            <person name="Criscuolo A."/>
        </authorList>
    </citation>
    <scope>NUCLEOTIDE SEQUENCE [LARGE SCALE GENOMIC DNA]</scope>
    <source>
        <strain evidence="3">ACIP111625</strain>
    </source>
</reference>
<feature type="domain" description="Histone deacetylase" evidence="2">
    <location>
        <begin position="18"/>
        <end position="295"/>
    </location>
</feature>
<dbReference type="Pfam" id="PF00850">
    <property type="entry name" value="Hist_deacetyl"/>
    <property type="match status" value="1"/>
</dbReference>
<dbReference type="EC" id="3.5.1.-" evidence="3"/>
<dbReference type="Proteomes" id="UP000277498">
    <property type="component" value="Unassembled WGS sequence"/>
</dbReference>
<dbReference type="InterPro" id="IPR000286">
    <property type="entry name" value="HDACs"/>
</dbReference>
<dbReference type="GO" id="GO:0040029">
    <property type="term" value="P:epigenetic regulation of gene expression"/>
    <property type="evidence" value="ECO:0007669"/>
    <property type="project" value="TreeGrafter"/>
</dbReference>
<proteinExistence type="inferred from homology"/>
<dbReference type="PRINTS" id="PR01270">
    <property type="entry name" value="HDASUPER"/>
</dbReference>
<protein>
    <submittedName>
        <fullName evidence="3">Histone deacetylase-like amidohydrolase</fullName>
        <ecNumber evidence="3">3.5.1.-</ecNumber>
    </submittedName>
</protein>
<evidence type="ECO:0000256" key="1">
    <source>
        <dbReference type="ARBA" id="ARBA00005947"/>
    </source>
</evidence>
<dbReference type="RefSeq" id="WP_124085425.1">
    <property type="nucleotide sequence ID" value="NZ_UXAW01000048.1"/>
</dbReference>
<evidence type="ECO:0000313" key="4">
    <source>
        <dbReference type="Proteomes" id="UP000277498"/>
    </source>
</evidence>
<dbReference type="SUPFAM" id="SSF52768">
    <property type="entry name" value="Arginase/deacetylase"/>
    <property type="match status" value="1"/>
</dbReference>
<dbReference type="AlphaFoldDB" id="A0A3P5WNL7"/>
<dbReference type="PANTHER" id="PTHR10625">
    <property type="entry name" value="HISTONE DEACETYLASE HDAC1-RELATED"/>
    <property type="match status" value="1"/>
</dbReference>
<evidence type="ECO:0000313" key="3">
    <source>
        <dbReference type="EMBL" id="VDC23338.1"/>
    </source>
</evidence>
<accession>A0A3P5WNL7</accession>
<sequence length="302" mass="31970">MLVYSHKDCRKHLTPEGHPERSARLEAVARGLEGLAVERRDCPLADEAEVLRCHPASYLAKVKAAVPREGLAALDGDTWLSPGSHRAALRAVGGMAAAVDAVLAGEDSAAFVAARPPGHHAERERAMGFCLYGTAAIGVKRALDHHGLSRVAVVDFDVHHGNGTQDLLWDEARCLFAGSHQMPLFPGSGSAAERGAHGQILNLPLAAGTDGAHMRRQYERAILPALADYKPELLIVSAGFDAHGDDPLAALDWEAGDFAWLAARLWDVSGGKLVSTLEGGYDLPALAASVAAYVGTMTDLSR</sequence>
<keyword evidence="4" id="KW-1185">Reference proteome</keyword>
<name>A0A3P5WNL7_9RHOB</name>
<dbReference type="Gene3D" id="3.40.800.20">
    <property type="entry name" value="Histone deacetylase domain"/>
    <property type="match status" value="1"/>
</dbReference>
<dbReference type="CDD" id="cd11599">
    <property type="entry name" value="HDAC_classII_2"/>
    <property type="match status" value="1"/>
</dbReference>
<dbReference type="OrthoDB" id="9808367at2"/>
<dbReference type="EMBL" id="UXAW01000048">
    <property type="protein sequence ID" value="VDC23338.1"/>
    <property type="molecule type" value="Genomic_DNA"/>
</dbReference>
<dbReference type="InterPro" id="IPR023696">
    <property type="entry name" value="Ureohydrolase_dom_sf"/>
</dbReference>
<evidence type="ECO:0000259" key="2">
    <source>
        <dbReference type="Pfam" id="PF00850"/>
    </source>
</evidence>
<gene>
    <name evidence="3" type="primary">hdaH_1</name>
    <name evidence="3" type="ORF">XINFAN_01004</name>
</gene>
<dbReference type="GO" id="GO:0016787">
    <property type="term" value="F:hydrolase activity"/>
    <property type="evidence" value="ECO:0007669"/>
    <property type="project" value="UniProtKB-KW"/>
</dbReference>